<proteinExistence type="predicted"/>
<organism evidence="1 2">
    <name type="scientific">Rhizobium grahamii CCGE 502</name>
    <dbReference type="NCBI Taxonomy" id="990285"/>
    <lineage>
        <taxon>Bacteria</taxon>
        <taxon>Pseudomonadati</taxon>
        <taxon>Pseudomonadota</taxon>
        <taxon>Alphaproteobacteria</taxon>
        <taxon>Hyphomicrobiales</taxon>
        <taxon>Rhizobiaceae</taxon>
        <taxon>Rhizobium/Agrobacterium group</taxon>
        <taxon>Rhizobium</taxon>
    </lineage>
</organism>
<dbReference type="AlphaFoldDB" id="S3HE21"/>
<dbReference type="SUPFAM" id="SSF109604">
    <property type="entry name" value="HD-domain/PDEase-like"/>
    <property type="match status" value="1"/>
</dbReference>
<dbReference type="HOGENOM" id="CLU_109398_2_0_5"/>
<dbReference type="EMBL" id="AEYE02000019">
    <property type="protein sequence ID" value="EPE96974.1"/>
    <property type="molecule type" value="Genomic_DNA"/>
</dbReference>
<protein>
    <recommendedName>
        <fullName evidence="3">Metal dependent phosphohydrolase</fullName>
    </recommendedName>
</protein>
<comment type="caution">
    <text evidence="1">The sequence shown here is derived from an EMBL/GenBank/DDBJ whole genome shotgun (WGS) entry which is preliminary data.</text>
</comment>
<reference evidence="1 2" key="1">
    <citation type="journal article" date="2012" name="J. Bacteriol.">
        <title>Genome sequence of Rhizobium grahamii CCGE502, a broad-host-range symbiont with low nodulation competitiveness in Phaseolus vulgaris.</title>
        <authorList>
            <person name="Althabegoiti M.J."/>
            <person name="Lozano L."/>
            <person name="Torres-Tejerizo G."/>
            <person name="Ormeno-Orrillo E."/>
            <person name="Rogel M.A."/>
            <person name="Gonzalez V."/>
            <person name="Martinez-Romero E."/>
        </authorList>
    </citation>
    <scope>NUCLEOTIDE SEQUENCE [LARGE SCALE GENOMIC DNA]</scope>
    <source>
        <strain evidence="1 2">CCGE 502</strain>
    </source>
</reference>
<dbReference type="eggNOG" id="COG0317">
    <property type="taxonomic scope" value="Bacteria"/>
</dbReference>
<evidence type="ECO:0000313" key="2">
    <source>
        <dbReference type="Proteomes" id="UP000014411"/>
    </source>
</evidence>
<sequence length="159" mass="17550">MAINSSDDSVSHQVRLAMKTAFEAHAGQIDKMGEPYFSHCKRVADSVQGDEEKAVAFLHDVVEKGEGWDLERIRELNFSTSVVDAIDALTRRQDETDEEFVVRTMENPLARPVKVADLEDNLQQAIASGTSPAKYKQGLEVIAMLEADPHAANLIKGKP</sequence>
<keyword evidence="2" id="KW-1185">Reference proteome</keyword>
<gene>
    <name evidence="1" type="ORF">RGCCGE502_17425</name>
</gene>
<dbReference type="Gene3D" id="1.10.3210.10">
    <property type="entry name" value="Hypothetical protein af1432"/>
    <property type="match status" value="1"/>
</dbReference>
<accession>S3HE21</accession>
<dbReference type="Pfam" id="PF13328">
    <property type="entry name" value="HD_4"/>
    <property type="match status" value="1"/>
</dbReference>
<evidence type="ECO:0008006" key="3">
    <source>
        <dbReference type="Google" id="ProtNLM"/>
    </source>
</evidence>
<dbReference type="RefSeq" id="WP_016555472.1">
    <property type="nucleotide sequence ID" value="NZ_AEYE02000019.1"/>
</dbReference>
<name>S3HE21_9HYPH</name>
<dbReference type="STRING" id="990285.RGCCGE502_17425"/>
<evidence type="ECO:0000313" key="1">
    <source>
        <dbReference type="EMBL" id="EPE96974.1"/>
    </source>
</evidence>
<dbReference type="Proteomes" id="UP000014411">
    <property type="component" value="Unassembled WGS sequence"/>
</dbReference>